<dbReference type="EMBL" id="CAJNOL010003580">
    <property type="protein sequence ID" value="CAF1567718.1"/>
    <property type="molecule type" value="Genomic_DNA"/>
</dbReference>
<evidence type="ECO:0000256" key="4">
    <source>
        <dbReference type="ARBA" id="ARBA00023136"/>
    </source>
</evidence>
<protein>
    <recommendedName>
        <fullName evidence="6">G-protein coupled receptors family 1 profile domain-containing protein</fullName>
    </recommendedName>
</protein>
<evidence type="ECO:0000256" key="1">
    <source>
        <dbReference type="ARBA" id="ARBA00004370"/>
    </source>
</evidence>
<dbReference type="Proteomes" id="UP000663870">
    <property type="component" value="Unassembled WGS sequence"/>
</dbReference>
<name>A0A815CZT8_9BILA</name>
<comment type="subcellular location">
    <subcellularLocation>
        <location evidence="1">Membrane</location>
    </subcellularLocation>
</comment>
<keyword evidence="3 5" id="KW-1133">Transmembrane helix</keyword>
<evidence type="ECO:0000313" key="7">
    <source>
        <dbReference type="EMBL" id="CAF1291856.1"/>
    </source>
</evidence>
<evidence type="ECO:0000313" key="8">
    <source>
        <dbReference type="EMBL" id="CAF1567718.1"/>
    </source>
</evidence>
<dbReference type="InterPro" id="IPR017452">
    <property type="entry name" value="GPCR_Rhodpsn_7TM"/>
</dbReference>
<organism evidence="7 9">
    <name type="scientific">Rotaria sordida</name>
    <dbReference type="NCBI Taxonomy" id="392033"/>
    <lineage>
        <taxon>Eukaryota</taxon>
        <taxon>Metazoa</taxon>
        <taxon>Spiralia</taxon>
        <taxon>Gnathifera</taxon>
        <taxon>Rotifera</taxon>
        <taxon>Eurotatoria</taxon>
        <taxon>Bdelloidea</taxon>
        <taxon>Philodinida</taxon>
        <taxon>Philodinidae</taxon>
        <taxon>Rotaria</taxon>
    </lineage>
</organism>
<evidence type="ECO:0000256" key="2">
    <source>
        <dbReference type="ARBA" id="ARBA00022692"/>
    </source>
</evidence>
<feature type="transmembrane region" description="Helical" evidence="5">
    <location>
        <begin position="60"/>
        <end position="84"/>
    </location>
</feature>
<dbReference type="GO" id="GO:0004930">
    <property type="term" value="F:G protein-coupled receptor activity"/>
    <property type="evidence" value="ECO:0007669"/>
    <property type="project" value="InterPro"/>
</dbReference>
<comment type="caution">
    <text evidence="7">The sequence shown here is derived from an EMBL/GenBank/DDBJ whole genome shotgun (WGS) entry which is preliminary data.</text>
</comment>
<dbReference type="Gene3D" id="1.20.1070.10">
    <property type="entry name" value="Rhodopsin 7-helix transmembrane proteins"/>
    <property type="match status" value="1"/>
</dbReference>
<feature type="transmembrane region" description="Helical" evidence="5">
    <location>
        <begin position="276"/>
        <end position="296"/>
    </location>
</feature>
<dbReference type="CDD" id="cd00637">
    <property type="entry name" value="7tm_classA_rhodopsin-like"/>
    <property type="match status" value="1"/>
</dbReference>
<reference evidence="7" key="1">
    <citation type="submission" date="2021-02" db="EMBL/GenBank/DDBJ databases">
        <authorList>
            <person name="Nowell W R."/>
        </authorList>
    </citation>
    <scope>NUCLEOTIDE SEQUENCE</scope>
</reference>
<dbReference type="PROSITE" id="PS50262">
    <property type="entry name" value="G_PROTEIN_RECEP_F1_2"/>
    <property type="match status" value="1"/>
</dbReference>
<feature type="transmembrane region" description="Helical" evidence="5">
    <location>
        <begin position="188"/>
        <end position="212"/>
    </location>
</feature>
<proteinExistence type="predicted"/>
<feature type="transmembrane region" description="Helical" evidence="5">
    <location>
        <begin position="28"/>
        <end position="48"/>
    </location>
</feature>
<feature type="transmembrane region" description="Helical" evidence="5">
    <location>
        <begin position="236"/>
        <end position="264"/>
    </location>
</feature>
<feature type="transmembrane region" description="Helical" evidence="5">
    <location>
        <begin position="134"/>
        <end position="159"/>
    </location>
</feature>
<dbReference type="GO" id="GO:0016020">
    <property type="term" value="C:membrane"/>
    <property type="evidence" value="ECO:0007669"/>
    <property type="project" value="UniProtKB-SubCell"/>
</dbReference>
<dbReference type="AlphaFoldDB" id="A0A815CZT8"/>
<dbReference type="EMBL" id="CAJNOH010002413">
    <property type="protein sequence ID" value="CAF1291856.1"/>
    <property type="molecule type" value="Genomic_DNA"/>
</dbReference>
<sequence length="342" mass="40374">MELNTSNSSWNISDDMNSSIISPLERKIKFYILVILQGPSLFCTLFILRYFRWRHLQTQIYGFLLIVNAVILGCELPITLSYLYEGSIYFESRCSAWITLNYSLFQLSIFLMTWISIQRYLFIYHEQFILRHMILFHYGPVIFFYLYCPLLYIGIVVLYKCQPIYDVNLYICGGPCYSLELSLGLFDWVGNGISMEMTTLIVNVIVTIRHFIQRYRMKRAIITADGRRQWNRSVKLAAQLIAIGMIYVVGWVPYSIIVLIQMFQSSQNLANILSRFFAYLPYFQALMLPFVAILFMPEIKERLFTLFMFPCINVKRRHQNQIHTIHNQINTTNVQSRTITHH</sequence>
<gene>
    <name evidence="8" type="ORF">JXQ802_LOCUS44902</name>
    <name evidence="7" type="ORF">PYM288_LOCUS29437</name>
</gene>
<dbReference type="SUPFAM" id="SSF81321">
    <property type="entry name" value="Family A G protein-coupled receptor-like"/>
    <property type="match status" value="1"/>
</dbReference>
<dbReference type="Proteomes" id="UP000663854">
    <property type="component" value="Unassembled WGS sequence"/>
</dbReference>
<feature type="transmembrane region" description="Helical" evidence="5">
    <location>
        <begin position="104"/>
        <end position="122"/>
    </location>
</feature>
<evidence type="ECO:0000313" key="9">
    <source>
        <dbReference type="Proteomes" id="UP000663854"/>
    </source>
</evidence>
<keyword evidence="10" id="KW-1185">Reference proteome</keyword>
<evidence type="ECO:0000256" key="3">
    <source>
        <dbReference type="ARBA" id="ARBA00022989"/>
    </source>
</evidence>
<feature type="domain" description="G-protein coupled receptors family 1 profile" evidence="6">
    <location>
        <begin position="39"/>
        <end position="292"/>
    </location>
</feature>
<keyword evidence="2 5" id="KW-0812">Transmembrane</keyword>
<evidence type="ECO:0000259" key="6">
    <source>
        <dbReference type="PROSITE" id="PS50262"/>
    </source>
</evidence>
<dbReference type="Pfam" id="PF00001">
    <property type="entry name" value="7tm_1"/>
    <property type="match status" value="1"/>
</dbReference>
<dbReference type="InterPro" id="IPR000276">
    <property type="entry name" value="GPCR_Rhodpsn"/>
</dbReference>
<keyword evidence="4 5" id="KW-0472">Membrane</keyword>
<accession>A0A815CZT8</accession>
<evidence type="ECO:0000256" key="5">
    <source>
        <dbReference type="SAM" id="Phobius"/>
    </source>
</evidence>
<evidence type="ECO:0000313" key="10">
    <source>
        <dbReference type="Proteomes" id="UP000663870"/>
    </source>
</evidence>